<keyword evidence="2" id="KW-0489">Methyltransferase</keyword>
<accession>A0ABQ1ZBL3</accession>
<protein>
    <submittedName>
        <fullName evidence="2">Methyltransferase</fullName>
    </submittedName>
</protein>
<evidence type="ECO:0000313" key="2">
    <source>
        <dbReference type="EMBL" id="GGH56547.1"/>
    </source>
</evidence>
<gene>
    <name evidence="2" type="ORF">GCM10008014_27310</name>
</gene>
<dbReference type="GO" id="GO:0008168">
    <property type="term" value="F:methyltransferase activity"/>
    <property type="evidence" value="ECO:0007669"/>
    <property type="project" value="UniProtKB-KW"/>
</dbReference>
<dbReference type="GO" id="GO:0032259">
    <property type="term" value="P:methylation"/>
    <property type="evidence" value="ECO:0007669"/>
    <property type="project" value="UniProtKB-KW"/>
</dbReference>
<dbReference type="Proteomes" id="UP000652153">
    <property type="component" value="Unassembled WGS sequence"/>
</dbReference>
<evidence type="ECO:0000259" key="1">
    <source>
        <dbReference type="Pfam" id="PF01170"/>
    </source>
</evidence>
<keyword evidence="3" id="KW-1185">Reference proteome</keyword>
<organism evidence="2 3">
    <name type="scientific">Paenibacillus silvae</name>
    <dbReference type="NCBI Taxonomy" id="1325358"/>
    <lineage>
        <taxon>Bacteria</taxon>
        <taxon>Bacillati</taxon>
        <taxon>Bacillota</taxon>
        <taxon>Bacilli</taxon>
        <taxon>Bacillales</taxon>
        <taxon>Paenibacillaceae</taxon>
        <taxon>Paenibacillus</taxon>
    </lineage>
</organism>
<comment type="caution">
    <text evidence="2">The sequence shown here is derived from an EMBL/GenBank/DDBJ whole genome shotgun (WGS) entry which is preliminary data.</text>
</comment>
<reference evidence="3" key="1">
    <citation type="journal article" date="2019" name="Int. J. Syst. Evol. Microbiol.">
        <title>The Global Catalogue of Microorganisms (GCM) 10K type strain sequencing project: providing services to taxonomists for standard genome sequencing and annotation.</title>
        <authorList>
            <consortium name="The Broad Institute Genomics Platform"/>
            <consortium name="The Broad Institute Genome Sequencing Center for Infectious Disease"/>
            <person name="Wu L."/>
            <person name="Ma J."/>
        </authorList>
    </citation>
    <scope>NUCLEOTIDE SEQUENCE [LARGE SCALE GENOMIC DNA]</scope>
    <source>
        <strain evidence="3">CGMCC 1.12770</strain>
    </source>
</reference>
<dbReference type="Gene3D" id="3.40.50.150">
    <property type="entry name" value="Vaccinia Virus protein VP39"/>
    <property type="match status" value="1"/>
</dbReference>
<feature type="domain" description="Ribosomal RNA large subunit methyltransferase K/L-like methyltransferase" evidence="1">
    <location>
        <begin position="185"/>
        <end position="282"/>
    </location>
</feature>
<dbReference type="SUPFAM" id="SSF53335">
    <property type="entry name" value="S-adenosyl-L-methionine-dependent methyltransferases"/>
    <property type="match status" value="1"/>
</dbReference>
<dbReference type="PANTHER" id="PTHR14911:SF13">
    <property type="entry name" value="TRNA (GUANINE(6)-N2)-METHYLTRANSFERASE THUMP3"/>
    <property type="match status" value="1"/>
</dbReference>
<dbReference type="EMBL" id="BMFU01000003">
    <property type="protein sequence ID" value="GGH56547.1"/>
    <property type="molecule type" value="Genomic_DNA"/>
</dbReference>
<dbReference type="PANTHER" id="PTHR14911">
    <property type="entry name" value="THUMP DOMAIN-CONTAINING"/>
    <property type="match status" value="1"/>
</dbReference>
<sequence length="345" mass="38499">MANNLNKAEVYPASSAAIERIEEGQTKEPLHLHYLYTFACHENELQLCEMELSALLQTDLTINSAGSSYVWSERCILPGRSPFIHGRLDVLGQGDAVAELLPVAREIRLNPDETFKVVCLKAGDAVPDYDQARKLERDIGMCIRGTAQMKKPKVTFGLIKINQKWLLGQCTESDKSWQVHQQKPQNYSTGFGVALARALVNIAVPVVEAQHRLLDPCCGMGTVVIEALSIGIDARGNDLNALAVRGARVNLPHFGYDAQRITLGDMKELEGRYDSAIFDMPYNLCSVLPDHEQRAMLMKLRELCGRAVIVSTEWVQESILEAGWTIERYGSVRKSAFVRHIWVCS</sequence>
<dbReference type="InterPro" id="IPR029063">
    <property type="entry name" value="SAM-dependent_MTases_sf"/>
</dbReference>
<proteinExistence type="predicted"/>
<dbReference type="Pfam" id="PF01170">
    <property type="entry name" value="UPF0020"/>
    <property type="match status" value="1"/>
</dbReference>
<name>A0ABQ1ZBL3_9BACL</name>
<evidence type="ECO:0000313" key="3">
    <source>
        <dbReference type="Proteomes" id="UP000652153"/>
    </source>
</evidence>
<keyword evidence="2" id="KW-0808">Transferase</keyword>
<dbReference type="InterPro" id="IPR000241">
    <property type="entry name" value="RlmKL-like_Mtase"/>
</dbReference>
<dbReference type="CDD" id="cd02440">
    <property type="entry name" value="AdoMet_MTases"/>
    <property type="match status" value="1"/>
</dbReference>